<name>D7G462_ECTSI</name>
<accession>D7G462</accession>
<dbReference type="eggNOG" id="ENOG502SGHZ">
    <property type="taxonomic scope" value="Eukaryota"/>
</dbReference>
<evidence type="ECO:0000256" key="1">
    <source>
        <dbReference type="SAM" id="MobiDB-lite"/>
    </source>
</evidence>
<dbReference type="PANTHER" id="PTHR31239:SF2">
    <property type="entry name" value="NICOLIN-1"/>
    <property type="match status" value="1"/>
</dbReference>
<dbReference type="EMBL" id="FN649740">
    <property type="protein sequence ID" value="CBJ27077.1"/>
    <property type="molecule type" value="Genomic_DNA"/>
</dbReference>
<dbReference type="PANTHER" id="PTHR31239">
    <property type="entry name" value="NICOLIN 1"/>
    <property type="match status" value="1"/>
</dbReference>
<proteinExistence type="predicted"/>
<dbReference type="AlphaFoldDB" id="D7G462"/>
<dbReference type="Proteomes" id="UP000002630">
    <property type="component" value="Linkage Group LG15"/>
</dbReference>
<gene>
    <name evidence="2" type="ORF">Esi_0055_0016</name>
</gene>
<dbReference type="EMBL" id="FN648763">
    <property type="protein sequence ID" value="CBJ27077.1"/>
    <property type="molecule type" value="Genomic_DNA"/>
</dbReference>
<evidence type="ECO:0000313" key="3">
    <source>
        <dbReference type="Proteomes" id="UP000002630"/>
    </source>
</evidence>
<evidence type="ECO:0000313" key="2">
    <source>
        <dbReference type="EMBL" id="CBJ27077.1"/>
    </source>
</evidence>
<keyword evidence="3" id="KW-1185">Reference proteome</keyword>
<dbReference type="OrthoDB" id="73161at2759"/>
<sequence>MESSATAAVRGANPYPIPAFIGPLVRSRQTTPCPTYFEVSFLESKLPRKPARRLDAIVFKNFYCSHITIKQRRQRFDTATAADCGKDGDPWLTILRDRPLMEDPHHEDDAQYWHVVRSEEFDPEEYDAESTAPIRIYLYQSSPMWKTFGLHHVKAVGWSRAGSSNGGRDDEREADGNLGDLCRGISEQVKIFGDKHRG</sequence>
<feature type="region of interest" description="Disordered" evidence="1">
    <location>
        <begin position="160"/>
        <end position="179"/>
    </location>
</feature>
<dbReference type="InterPro" id="IPR040235">
    <property type="entry name" value="Nicolin-1"/>
</dbReference>
<reference evidence="2 3" key="1">
    <citation type="journal article" date="2010" name="Nature">
        <title>The Ectocarpus genome and the independent evolution of multicellularity in brown algae.</title>
        <authorList>
            <person name="Cock J.M."/>
            <person name="Sterck L."/>
            <person name="Rouze P."/>
            <person name="Scornet D."/>
            <person name="Allen A.E."/>
            <person name="Amoutzias G."/>
            <person name="Anthouard V."/>
            <person name="Artiguenave F."/>
            <person name="Aury J.M."/>
            <person name="Badger J.H."/>
            <person name="Beszteri B."/>
            <person name="Billiau K."/>
            <person name="Bonnet E."/>
            <person name="Bothwell J.H."/>
            <person name="Bowler C."/>
            <person name="Boyen C."/>
            <person name="Brownlee C."/>
            <person name="Carrano C.J."/>
            <person name="Charrier B."/>
            <person name="Cho G.Y."/>
            <person name="Coelho S.M."/>
            <person name="Collen J."/>
            <person name="Corre E."/>
            <person name="Da Silva C."/>
            <person name="Delage L."/>
            <person name="Delaroque N."/>
            <person name="Dittami S.M."/>
            <person name="Doulbeau S."/>
            <person name="Elias M."/>
            <person name="Farnham G."/>
            <person name="Gachon C.M."/>
            <person name="Gschloessl B."/>
            <person name="Heesch S."/>
            <person name="Jabbari K."/>
            <person name="Jubin C."/>
            <person name="Kawai H."/>
            <person name="Kimura K."/>
            <person name="Kloareg B."/>
            <person name="Kupper F.C."/>
            <person name="Lang D."/>
            <person name="Le Bail A."/>
            <person name="Leblanc C."/>
            <person name="Lerouge P."/>
            <person name="Lohr M."/>
            <person name="Lopez P.J."/>
            <person name="Martens C."/>
            <person name="Maumus F."/>
            <person name="Michel G."/>
            <person name="Miranda-Saavedra D."/>
            <person name="Morales J."/>
            <person name="Moreau H."/>
            <person name="Motomura T."/>
            <person name="Nagasato C."/>
            <person name="Napoli C.A."/>
            <person name="Nelson D.R."/>
            <person name="Nyvall-Collen P."/>
            <person name="Peters A.F."/>
            <person name="Pommier C."/>
            <person name="Potin P."/>
            <person name="Poulain J."/>
            <person name="Quesneville H."/>
            <person name="Read B."/>
            <person name="Rensing S.A."/>
            <person name="Ritter A."/>
            <person name="Rousvoal S."/>
            <person name="Samanta M."/>
            <person name="Samson G."/>
            <person name="Schroeder D.C."/>
            <person name="Segurens B."/>
            <person name="Strittmatter M."/>
            <person name="Tonon T."/>
            <person name="Tregear J.W."/>
            <person name="Valentin K."/>
            <person name="von Dassow P."/>
            <person name="Yamagishi T."/>
            <person name="Van de Peer Y."/>
            <person name="Wincker P."/>
        </authorList>
    </citation>
    <scope>NUCLEOTIDE SEQUENCE [LARGE SCALE GENOMIC DNA]</scope>
    <source>
        <strain evidence="3">Ec32 / CCAP1310/4</strain>
    </source>
</reference>
<protein>
    <submittedName>
        <fullName evidence="2">Nicolin 1</fullName>
    </submittedName>
</protein>
<dbReference type="GO" id="GO:0005654">
    <property type="term" value="C:nucleoplasm"/>
    <property type="evidence" value="ECO:0007669"/>
    <property type="project" value="TreeGrafter"/>
</dbReference>
<dbReference type="InParanoid" id="D7G462"/>
<organism evidence="2 3">
    <name type="scientific">Ectocarpus siliculosus</name>
    <name type="common">Brown alga</name>
    <name type="synonym">Conferva siliculosa</name>
    <dbReference type="NCBI Taxonomy" id="2880"/>
    <lineage>
        <taxon>Eukaryota</taxon>
        <taxon>Sar</taxon>
        <taxon>Stramenopiles</taxon>
        <taxon>Ochrophyta</taxon>
        <taxon>PX clade</taxon>
        <taxon>Phaeophyceae</taxon>
        <taxon>Ectocarpales</taxon>
        <taxon>Ectocarpaceae</taxon>
        <taxon>Ectocarpus</taxon>
    </lineage>
</organism>
<dbReference type="OMA" id="NIECIKF"/>